<dbReference type="InterPro" id="IPR036457">
    <property type="entry name" value="PPM-type-like_dom_sf"/>
</dbReference>
<evidence type="ECO:0000256" key="3">
    <source>
        <dbReference type="ARBA" id="ARBA00004170"/>
    </source>
</evidence>
<dbReference type="OrthoDB" id="10264738at2759"/>
<proteinExistence type="inferred from homology"/>
<dbReference type="RefSeq" id="XP_004027266.1">
    <property type="nucleotide sequence ID" value="XM_004027217.1"/>
</dbReference>
<comment type="catalytic activity">
    <reaction evidence="13">
        <text>O-phospho-L-threonyl-[protein] + H2O = L-threonyl-[protein] + phosphate</text>
        <dbReference type="Rhea" id="RHEA:47004"/>
        <dbReference type="Rhea" id="RHEA-COMP:11060"/>
        <dbReference type="Rhea" id="RHEA-COMP:11605"/>
        <dbReference type="ChEBI" id="CHEBI:15377"/>
        <dbReference type="ChEBI" id="CHEBI:30013"/>
        <dbReference type="ChEBI" id="CHEBI:43474"/>
        <dbReference type="ChEBI" id="CHEBI:61977"/>
        <dbReference type="EC" id="3.1.3.16"/>
    </reaction>
</comment>
<dbReference type="Pfam" id="PF00481">
    <property type="entry name" value="PP2C"/>
    <property type="match status" value="1"/>
</dbReference>
<dbReference type="GeneID" id="14903996"/>
<keyword evidence="7 14" id="KW-0378">Hydrolase</keyword>
<keyword evidence="11" id="KW-0464">Manganese</keyword>
<dbReference type="InParanoid" id="G0R3N8"/>
<comment type="subcellular location">
    <subcellularLocation>
        <location evidence="3">Membrane</location>
        <topology evidence="3">Peripheral membrane protein</topology>
    </subcellularLocation>
</comment>
<comment type="catalytic activity">
    <reaction evidence="12">
        <text>O-phospho-L-seryl-[protein] + H2O = L-seryl-[protein] + phosphate</text>
        <dbReference type="Rhea" id="RHEA:20629"/>
        <dbReference type="Rhea" id="RHEA-COMP:9863"/>
        <dbReference type="Rhea" id="RHEA-COMP:11604"/>
        <dbReference type="ChEBI" id="CHEBI:15377"/>
        <dbReference type="ChEBI" id="CHEBI:29999"/>
        <dbReference type="ChEBI" id="CHEBI:43474"/>
        <dbReference type="ChEBI" id="CHEBI:83421"/>
        <dbReference type="EC" id="3.1.3.16"/>
    </reaction>
</comment>
<keyword evidence="8" id="KW-0460">Magnesium</keyword>
<dbReference type="SUPFAM" id="SSF81606">
    <property type="entry name" value="PP2C-like"/>
    <property type="match status" value="1"/>
</dbReference>
<dbReference type="PROSITE" id="PS51746">
    <property type="entry name" value="PPM_2"/>
    <property type="match status" value="1"/>
</dbReference>
<protein>
    <recommendedName>
        <fullName evidence="5">protein-serine/threonine phosphatase</fullName>
        <ecNumber evidence="5">3.1.3.16</ecNumber>
    </recommendedName>
</protein>
<name>G0R3N8_ICHMU</name>
<evidence type="ECO:0000313" key="16">
    <source>
        <dbReference type="EMBL" id="EGR27921.1"/>
    </source>
</evidence>
<evidence type="ECO:0000256" key="6">
    <source>
        <dbReference type="ARBA" id="ARBA00022723"/>
    </source>
</evidence>
<dbReference type="GO" id="GO:0016020">
    <property type="term" value="C:membrane"/>
    <property type="evidence" value="ECO:0007669"/>
    <property type="project" value="UniProtKB-SubCell"/>
</dbReference>
<keyword evidence="9 14" id="KW-0904">Protein phosphatase</keyword>
<evidence type="ECO:0000256" key="13">
    <source>
        <dbReference type="ARBA" id="ARBA00048336"/>
    </source>
</evidence>
<evidence type="ECO:0000256" key="10">
    <source>
        <dbReference type="ARBA" id="ARBA00023136"/>
    </source>
</evidence>
<evidence type="ECO:0000256" key="7">
    <source>
        <dbReference type="ARBA" id="ARBA00022801"/>
    </source>
</evidence>
<evidence type="ECO:0000256" key="1">
    <source>
        <dbReference type="ARBA" id="ARBA00001936"/>
    </source>
</evidence>
<dbReference type="STRING" id="857967.G0R3N8"/>
<comment type="cofactor">
    <cofactor evidence="2">
        <name>Mg(2+)</name>
        <dbReference type="ChEBI" id="CHEBI:18420"/>
    </cofactor>
</comment>
<accession>G0R3N8</accession>
<evidence type="ECO:0000259" key="15">
    <source>
        <dbReference type="PROSITE" id="PS51746"/>
    </source>
</evidence>
<reference evidence="16 17" key="1">
    <citation type="submission" date="2011-07" db="EMBL/GenBank/DDBJ databases">
        <authorList>
            <person name="Coyne R."/>
            <person name="Brami D."/>
            <person name="Johnson J."/>
            <person name="Hostetler J."/>
            <person name="Hannick L."/>
            <person name="Clark T."/>
            <person name="Cassidy-Hanley D."/>
            <person name="Inman J."/>
        </authorList>
    </citation>
    <scope>NUCLEOTIDE SEQUENCE [LARGE SCALE GENOMIC DNA]</scope>
    <source>
        <strain evidence="16 17">G5</strain>
    </source>
</reference>
<evidence type="ECO:0000256" key="12">
    <source>
        <dbReference type="ARBA" id="ARBA00047761"/>
    </source>
</evidence>
<dbReference type="InterPro" id="IPR001932">
    <property type="entry name" value="PPM-type_phosphatase-like_dom"/>
</dbReference>
<dbReference type="PANTHER" id="PTHR13832">
    <property type="entry name" value="PROTEIN PHOSPHATASE 2C"/>
    <property type="match status" value="1"/>
</dbReference>
<comment type="cofactor">
    <cofactor evidence="1">
        <name>Mn(2+)</name>
        <dbReference type="ChEBI" id="CHEBI:29035"/>
    </cofactor>
</comment>
<evidence type="ECO:0000256" key="4">
    <source>
        <dbReference type="ARBA" id="ARBA00006702"/>
    </source>
</evidence>
<dbReference type="EC" id="3.1.3.16" evidence="5"/>
<evidence type="ECO:0000256" key="2">
    <source>
        <dbReference type="ARBA" id="ARBA00001946"/>
    </source>
</evidence>
<dbReference type="Proteomes" id="UP000008983">
    <property type="component" value="Unassembled WGS sequence"/>
</dbReference>
<dbReference type="FunCoup" id="G0R3N8">
    <property type="interactions" value="613"/>
</dbReference>
<dbReference type="Gene3D" id="3.60.40.10">
    <property type="entry name" value="PPM-type phosphatase domain"/>
    <property type="match status" value="1"/>
</dbReference>
<evidence type="ECO:0000256" key="9">
    <source>
        <dbReference type="ARBA" id="ARBA00022912"/>
    </source>
</evidence>
<gene>
    <name evidence="16" type="ORF">IMG5_186730</name>
</gene>
<comment type="similarity">
    <text evidence="4 14">Belongs to the PP2C family.</text>
</comment>
<dbReference type="PANTHER" id="PTHR13832:SF803">
    <property type="entry name" value="PROTEIN PHOSPHATASE 1G"/>
    <property type="match status" value="1"/>
</dbReference>
<organism evidence="16 17">
    <name type="scientific">Ichthyophthirius multifiliis</name>
    <name type="common">White spot disease agent</name>
    <name type="synonym">Ich</name>
    <dbReference type="NCBI Taxonomy" id="5932"/>
    <lineage>
        <taxon>Eukaryota</taxon>
        <taxon>Sar</taxon>
        <taxon>Alveolata</taxon>
        <taxon>Ciliophora</taxon>
        <taxon>Intramacronucleata</taxon>
        <taxon>Oligohymenophorea</taxon>
        <taxon>Hymenostomatida</taxon>
        <taxon>Ophryoglenina</taxon>
        <taxon>Ichthyophthirius</taxon>
    </lineage>
</organism>
<dbReference type="InterPro" id="IPR015655">
    <property type="entry name" value="PP2C"/>
</dbReference>
<dbReference type="SMART" id="SM00332">
    <property type="entry name" value="PP2Cc"/>
    <property type="match status" value="1"/>
</dbReference>
<dbReference type="OMA" id="ADPEYEH"/>
<sequence length="291" mass="32509">MGIYLAQPITTKKVVNGQNQRLEFCAASMQGWRAQMEDAHISCLDFDGEGKHIFGVFDGHGGKVVAEFVEKYFIKQLVENQSYKNGQYVQALEETFLCMDQLITSPLGREELQNTNAGCTANVCLIVNNKLYCANSGDSRSVICVGGKAVELSEDHKPENQIEKQRIHKAGGEIYNGRVNGNLNLSRALGDMEYKRNLADENNKDPKSFLISAFPDVKEFEINTDANLIVLGCDGIWECKTNQQIVEYFNDKSQVLQNQVEQFLDSILAPCTQGNMVGLDNMSIIVVRIKH</sequence>
<evidence type="ECO:0000256" key="5">
    <source>
        <dbReference type="ARBA" id="ARBA00013081"/>
    </source>
</evidence>
<keyword evidence="17" id="KW-1185">Reference proteome</keyword>
<dbReference type="AlphaFoldDB" id="G0R3N8"/>
<dbReference type="SMART" id="SM00331">
    <property type="entry name" value="PP2C_SIG"/>
    <property type="match status" value="1"/>
</dbReference>
<dbReference type="GO" id="GO:0004722">
    <property type="term" value="F:protein serine/threonine phosphatase activity"/>
    <property type="evidence" value="ECO:0007669"/>
    <property type="project" value="UniProtKB-EC"/>
</dbReference>
<dbReference type="eggNOG" id="KOG0698">
    <property type="taxonomic scope" value="Eukaryota"/>
</dbReference>
<keyword evidence="6" id="KW-0479">Metal-binding</keyword>
<evidence type="ECO:0000313" key="17">
    <source>
        <dbReference type="Proteomes" id="UP000008983"/>
    </source>
</evidence>
<keyword evidence="10" id="KW-0472">Membrane</keyword>
<dbReference type="PROSITE" id="PS01032">
    <property type="entry name" value="PPM_1"/>
    <property type="match status" value="1"/>
</dbReference>
<dbReference type="GO" id="GO:0046872">
    <property type="term" value="F:metal ion binding"/>
    <property type="evidence" value="ECO:0007669"/>
    <property type="project" value="UniProtKB-KW"/>
</dbReference>
<dbReference type="InterPro" id="IPR000222">
    <property type="entry name" value="PP2C_BS"/>
</dbReference>
<dbReference type="CDD" id="cd00143">
    <property type="entry name" value="PP2Cc"/>
    <property type="match status" value="1"/>
</dbReference>
<evidence type="ECO:0000256" key="8">
    <source>
        <dbReference type="ARBA" id="ARBA00022842"/>
    </source>
</evidence>
<dbReference type="EMBL" id="GL984310">
    <property type="protein sequence ID" value="EGR27921.1"/>
    <property type="molecule type" value="Genomic_DNA"/>
</dbReference>
<evidence type="ECO:0000256" key="14">
    <source>
        <dbReference type="RuleBase" id="RU003465"/>
    </source>
</evidence>
<feature type="domain" description="PPM-type phosphatase" evidence="15">
    <location>
        <begin position="23"/>
        <end position="289"/>
    </location>
</feature>
<evidence type="ECO:0000256" key="11">
    <source>
        <dbReference type="ARBA" id="ARBA00023211"/>
    </source>
</evidence>